<evidence type="ECO:0000256" key="3">
    <source>
        <dbReference type="ARBA" id="ARBA00004173"/>
    </source>
</evidence>
<dbReference type="PANTHER" id="PTHR13547:SF1">
    <property type="entry name" value="MITOCHONDRIAL RIBONUCLEASE P CATALYTIC SUBUNIT"/>
    <property type="match status" value="1"/>
</dbReference>
<comment type="subcellular location">
    <subcellularLocation>
        <location evidence="3">Mitochondrion</location>
    </subcellularLocation>
</comment>
<evidence type="ECO:0000256" key="7">
    <source>
        <dbReference type="ARBA" id="ARBA00022722"/>
    </source>
</evidence>
<evidence type="ECO:0000256" key="5">
    <source>
        <dbReference type="ARBA" id="ARBA00012179"/>
    </source>
</evidence>
<keyword evidence="18" id="KW-1185">Reference proteome</keyword>
<gene>
    <name evidence="17" type="ORF">NEZAVI_LOCUS11278</name>
</gene>
<keyword evidence="10" id="KW-0862">Zinc</keyword>
<evidence type="ECO:0000256" key="6">
    <source>
        <dbReference type="ARBA" id="ARBA00022694"/>
    </source>
</evidence>
<organism evidence="17 18">
    <name type="scientific">Nezara viridula</name>
    <name type="common">Southern green stink bug</name>
    <name type="synonym">Cimex viridulus</name>
    <dbReference type="NCBI Taxonomy" id="85310"/>
    <lineage>
        <taxon>Eukaryota</taxon>
        <taxon>Metazoa</taxon>
        <taxon>Ecdysozoa</taxon>
        <taxon>Arthropoda</taxon>
        <taxon>Hexapoda</taxon>
        <taxon>Insecta</taxon>
        <taxon>Pterygota</taxon>
        <taxon>Neoptera</taxon>
        <taxon>Paraneoptera</taxon>
        <taxon>Hemiptera</taxon>
        <taxon>Heteroptera</taxon>
        <taxon>Panheteroptera</taxon>
        <taxon>Pentatomomorpha</taxon>
        <taxon>Pentatomoidea</taxon>
        <taxon>Pentatomidae</taxon>
        <taxon>Pentatominae</taxon>
        <taxon>Nezara</taxon>
    </lineage>
</organism>
<dbReference type="InterPro" id="IPR011990">
    <property type="entry name" value="TPR-like_helical_dom_sf"/>
</dbReference>
<evidence type="ECO:0000256" key="13">
    <source>
        <dbReference type="ARBA" id="ARBA00023128"/>
    </source>
</evidence>
<dbReference type="CDD" id="cd18718">
    <property type="entry name" value="PIN_PRORP"/>
    <property type="match status" value="1"/>
</dbReference>
<dbReference type="InterPro" id="IPR033495">
    <property type="entry name" value="MRPP3_PIN_dom"/>
</dbReference>
<evidence type="ECO:0000259" key="16">
    <source>
        <dbReference type="Pfam" id="PF16953"/>
    </source>
</evidence>
<evidence type="ECO:0000256" key="8">
    <source>
        <dbReference type="ARBA" id="ARBA00022723"/>
    </source>
</evidence>
<dbReference type="Gene3D" id="1.25.40.10">
    <property type="entry name" value="Tetratricopeptide repeat domain"/>
    <property type="match status" value="1"/>
</dbReference>
<dbReference type="EC" id="3.1.26.5" evidence="5"/>
<dbReference type="GO" id="GO:0030678">
    <property type="term" value="C:mitochondrial ribonuclease P complex"/>
    <property type="evidence" value="ECO:0007669"/>
    <property type="project" value="TreeGrafter"/>
</dbReference>
<dbReference type="InterPro" id="IPR031595">
    <property type="entry name" value="PRORP_C"/>
</dbReference>
<dbReference type="Gene3D" id="3.40.50.11980">
    <property type="match status" value="1"/>
</dbReference>
<dbReference type="OrthoDB" id="46913at2759"/>
<evidence type="ECO:0000256" key="15">
    <source>
        <dbReference type="ARBA" id="ARBA00044559"/>
    </source>
</evidence>
<evidence type="ECO:0000256" key="1">
    <source>
        <dbReference type="ARBA" id="ARBA00000928"/>
    </source>
</evidence>
<keyword evidence="12" id="KW-0809">Transit peptide</keyword>
<accession>A0A9P0MRZ9</accession>
<comment type="cofactor">
    <cofactor evidence="2">
        <name>Mg(2+)</name>
        <dbReference type="ChEBI" id="CHEBI:18420"/>
    </cofactor>
</comment>
<evidence type="ECO:0000256" key="12">
    <source>
        <dbReference type="ARBA" id="ARBA00022946"/>
    </source>
</evidence>
<keyword evidence="6" id="KW-0819">tRNA processing</keyword>
<dbReference type="EMBL" id="OV725081">
    <property type="protein sequence ID" value="CAH1402460.1"/>
    <property type="molecule type" value="Genomic_DNA"/>
</dbReference>
<comment type="catalytic activity">
    <reaction evidence="1">
        <text>Endonucleolytic cleavage of RNA, removing 5'-extranucleotides from tRNA precursor.</text>
        <dbReference type="EC" id="3.1.26.5"/>
    </reaction>
</comment>
<dbReference type="GO" id="GO:0004526">
    <property type="term" value="F:ribonuclease P activity"/>
    <property type="evidence" value="ECO:0007669"/>
    <property type="project" value="UniProtKB-EC"/>
</dbReference>
<dbReference type="Pfam" id="PF16953">
    <property type="entry name" value="PRORP"/>
    <property type="match status" value="1"/>
</dbReference>
<name>A0A9P0MRZ9_NEZVI</name>
<evidence type="ECO:0000256" key="9">
    <source>
        <dbReference type="ARBA" id="ARBA00022801"/>
    </source>
</evidence>
<dbReference type="AlphaFoldDB" id="A0A9P0MRZ9"/>
<reference evidence="17" key="1">
    <citation type="submission" date="2022-01" db="EMBL/GenBank/DDBJ databases">
        <authorList>
            <person name="King R."/>
        </authorList>
    </citation>
    <scope>NUCLEOTIDE SEQUENCE</scope>
</reference>
<evidence type="ECO:0000256" key="4">
    <source>
        <dbReference type="ARBA" id="ARBA00007626"/>
    </source>
</evidence>
<protein>
    <recommendedName>
        <fullName evidence="14">Mitochondrial ribonuclease P catalytic subunit</fullName>
        <ecNumber evidence="5">3.1.26.5</ecNumber>
    </recommendedName>
    <alternativeName>
        <fullName evidence="15">Mitochondrial ribonuclease P protein 3</fullName>
    </alternativeName>
</protein>
<dbReference type="GO" id="GO:0097745">
    <property type="term" value="P:mitochondrial tRNA 5'-end processing"/>
    <property type="evidence" value="ECO:0007669"/>
    <property type="project" value="TreeGrafter"/>
</dbReference>
<evidence type="ECO:0000256" key="11">
    <source>
        <dbReference type="ARBA" id="ARBA00022842"/>
    </source>
</evidence>
<dbReference type="PANTHER" id="PTHR13547">
    <property type="match status" value="1"/>
</dbReference>
<evidence type="ECO:0000313" key="17">
    <source>
        <dbReference type="EMBL" id="CAH1402460.1"/>
    </source>
</evidence>
<dbReference type="GO" id="GO:0001682">
    <property type="term" value="P:tRNA 5'-leader removal"/>
    <property type="evidence" value="ECO:0007669"/>
    <property type="project" value="TreeGrafter"/>
</dbReference>
<keyword evidence="7" id="KW-0540">Nuclease</keyword>
<keyword evidence="8" id="KW-0479">Metal-binding</keyword>
<keyword evidence="13" id="KW-0496">Mitochondrion</keyword>
<proteinExistence type="inferred from homology"/>
<evidence type="ECO:0000313" key="18">
    <source>
        <dbReference type="Proteomes" id="UP001152798"/>
    </source>
</evidence>
<sequence length="554" mass="64508">MALKQGRWIFMLKHLHYKRLIVDSHFPLCNTTVDCNKISDPLIPIRSFSFKNKSKEIDRVNSSEKNDQTGQFLILTNAIKKYKNNFSLGDIETLKKTAVAQEKQITEINFDAIFIMLCGYEKAFLLGKSYFDYLRANGSMNIGVIGKFFRLCYDCKEQCSDIEKSLMLNLFKKLVSKYDILDHKTCENVALGLSICNEWKECLKLLEMARFTSVPSTKMYSAIIEAAFCNHEMDLGFNLMHEMVRNKLTPLPNVYTSWLSASKFSRNAFNELFKFFEKHDLHPSEEVTMLLLPHYNQHNKRTKYCKIAEVNKSGMCQSCFHQLNPLTIDESEFKKMRDAFLNPVLIGKDIFHKSKPEEFKSFINFLERIEHTDVVLDGLNIALSPTNRKHDLQLSAGVLCRVVKHFVNLSKKVMVLGRKHMSLWPKVDMDYIKKNAFLFLVENVSTDDPYLLYATMHFGLGTAFVSRDQMRSHKFLLRDPELKDIFAKWQQKHQYYFLYASENGKVSLMEPMKYSQSVQQTKEGTWHIPISTDMSGIPGHLIPYKKKWLCFPNF</sequence>
<dbReference type="GO" id="GO:0046872">
    <property type="term" value="F:metal ion binding"/>
    <property type="evidence" value="ECO:0007669"/>
    <property type="project" value="UniProtKB-KW"/>
</dbReference>
<evidence type="ECO:0000256" key="2">
    <source>
        <dbReference type="ARBA" id="ARBA00001946"/>
    </source>
</evidence>
<keyword evidence="9" id="KW-0378">Hydrolase</keyword>
<dbReference type="Proteomes" id="UP001152798">
    <property type="component" value="Chromosome 5"/>
</dbReference>
<keyword evidence="11" id="KW-0460">Magnesium</keyword>
<feature type="domain" description="PRORP" evidence="16">
    <location>
        <begin position="310"/>
        <end position="550"/>
    </location>
</feature>
<evidence type="ECO:0000256" key="14">
    <source>
        <dbReference type="ARBA" id="ARBA00044536"/>
    </source>
</evidence>
<comment type="similarity">
    <text evidence="4">Belongs to the PPR family. P subfamily.</text>
</comment>
<evidence type="ECO:0000256" key="10">
    <source>
        <dbReference type="ARBA" id="ARBA00022833"/>
    </source>
</evidence>